<dbReference type="OrthoDB" id="9802795at2"/>
<dbReference type="GO" id="GO:0008855">
    <property type="term" value="F:exodeoxyribonuclease VII activity"/>
    <property type="evidence" value="ECO:0007669"/>
    <property type="project" value="UniProtKB-UniRule"/>
</dbReference>
<evidence type="ECO:0000313" key="10">
    <source>
        <dbReference type="Proteomes" id="UP000245423"/>
    </source>
</evidence>
<dbReference type="Proteomes" id="UP000245423">
    <property type="component" value="Chromosome 1"/>
</dbReference>
<evidence type="ECO:0000256" key="5">
    <source>
        <dbReference type="HAMAP-Rule" id="MF_00378"/>
    </source>
</evidence>
<comment type="subcellular location">
    <subcellularLocation>
        <location evidence="5 6">Cytoplasm</location>
    </subcellularLocation>
</comment>
<dbReference type="InterPro" id="IPR020579">
    <property type="entry name" value="Exonuc_VII_lsu_C"/>
</dbReference>
<comment type="similarity">
    <text evidence="5 6">Belongs to the XseA family.</text>
</comment>
<dbReference type="PANTHER" id="PTHR30008:SF0">
    <property type="entry name" value="EXODEOXYRIBONUCLEASE 7 LARGE SUBUNIT"/>
    <property type="match status" value="1"/>
</dbReference>
<feature type="domain" description="OB-fold nucleic acid binding" evidence="8">
    <location>
        <begin position="6"/>
        <end position="101"/>
    </location>
</feature>
<keyword evidence="1 5" id="KW-0963">Cytoplasm</keyword>
<gene>
    <name evidence="5 9" type="primary">xseA</name>
    <name evidence="9" type="ORF">CUESP1_1794</name>
</gene>
<dbReference type="PANTHER" id="PTHR30008">
    <property type="entry name" value="EXODEOXYRIBONUCLEASE 7 LARGE SUBUNIT"/>
    <property type="match status" value="1"/>
</dbReference>
<dbReference type="EMBL" id="LT669839">
    <property type="protein sequence ID" value="SHD77157.1"/>
    <property type="molecule type" value="Genomic_DNA"/>
</dbReference>
<dbReference type="NCBIfam" id="TIGR00237">
    <property type="entry name" value="xseA"/>
    <property type="match status" value="1"/>
</dbReference>
<dbReference type="InterPro" id="IPR025824">
    <property type="entry name" value="OB-fold_nuc-bd_dom"/>
</dbReference>
<evidence type="ECO:0000256" key="3">
    <source>
        <dbReference type="ARBA" id="ARBA00022801"/>
    </source>
</evidence>
<dbReference type="CDD" id="cd04489">
    <property type="entry name" value="ExoVII_LU_OBF"/>
    <property type="match status" value="1"/>
</dbReference>
<proteinExistence type="inferred from homology"/>
<name>A0A1M4PNV1_9FIRM</name>
<keyword evidence="4 5" id="KW-0269">Exonuclease</keyword>
<dbReference type="EC" id="3.1.11.6" evidence="5"/>
<dbReference type="HAMAP" id="MF_00378">
    <property type="entry name" value="Exonuc_7_L"/>
    <property type="match status" value="1"/>
</dbReference>
<dbReference type="GO" id="GO:0009318">
    <property type="term" value="C:exodeoxyribonuclease VII complex"/>
    <property type="evidence" value="ECO:0007669"/>
    <property type="project" value="UniProtKB-UniRule"/>
</dbReference>
<evidence type="ECO:0000259" key="7">
    <source>
        <dbReference type="Pfam" id="PF02601"/>
    </source>
</evidence>
<dbReference type="GO" id="GO:0003676">
    <property type="term" value="F:nucleic acid binding"/>
    <property type="evidence" value="ECO:0007669"/>
    <property type="project" value="InterPro"/>
</dbReference>
<comment type="catalytic activity">
    <reaction evidence="5 6">
        <text>Exonucleolytic cleavage in either 5'- to 3'- or 3'- to 5'-direction to yield nucleoside 5'-phosphates.</text>
        <dbReference type="EC" id="3.1.11.6"/>
    </reaction>
</comment>
<sequence length="408" mass="46624">MESKPLKVSEVNQYIKRIFAGDWLLSNVKVEGEISNFKHHYSGHMYFSLKDEKGKLRCVMFRNDNRLVNFNLKDGVKVIAKGYISVYEKEGDYQLYVKSIEESGIGHLFAAFEELKRRLEKEGLFDEENKKQLPFLPNKIGVVTSSTGAAIKDIITVIKRRFPIVDIIIYPVLVQGVQAPKEICEGLKYLDNRGDVDVIITGRGGGSIEELFAFNDESIARTIFNMRTPIVSAVGHETDFTIADFVADLRAATPSAAAEIVTPEQKKLIENLNQTFARLNNSFNYIINENIIKLNYMKRSLEFYNPIYQLKERAQEQDNLFRKLSLIIERKLDGNKNKLSSMLNSLNYLNPISSLDRGYGIILDEKNNIVNTVDHVSEDEKLKLLIKDGIIEVKVVKISKGEFYYENK</sequence>
<evidence type="ECO:0000256" key="2">
    <source>
        <dbReference type="ARBA" id="ARBA00022722"/>
    </source>
</evidence>
<evidence type="ECO:0000313" key="9">
    <source>
        <dbReference type="EMBL" id="SHD77157.1"/>
    </source>
</evidence>
<evidence type="ECO:0000256" key="4">
    <source>
        <dbReference type="ARBA" id="ARBA00022839"/>
    </source>
</evidence>
<evidence type="ECO:0000256" key="6">
    <source>
        <dbReference type="RuleBase" id="RU004355"/>
    </source>
</evidence>
<organism evidence="9 10">
    <name type="scientific">[Clostridium] ultunense Esp</name>
    <dbReference type="NCBI Taxonomy" id="1288971"/>
    <lineage>
        <taxon>Bacteria</taxon>
        <taxon>Bacillati</taxon>
        <taxon>Bacillota</taxon>
        <taxon>Tissierellia</taxon>
        <taxon>Tissierellales</taxon>
        <taxon>Tepidimicrobiaceae</taxon>
        <taxon>Schnuerera</taxon>
    </lineage>
</organism>
<dbReference type="GO" id="GO:0005737">
    <property type="term" value="C:cytoplasm"/>
    <property type="evidence" value="ECO:0007669"/>
    <property type="project" value="UniProtKB-SubCell"/>
</dbReference>
<evidence type="ECO:0000259" key="8">
    <source>
        <dbReference type="Pfam" id="PF13742"/>
    </source>
</evidence>
<comment type="subunit">
    <text evidence="5">Heterooligomer composed of large and small subunits.</text>
</comment>
<keyword evidence="10" id="KW-1185">Reference proteome</keyword>
<dbReference type="GO" id="GO:0006308">
    <property type="term" value="P:DNA catabolic process"/>
    <property type="evidence" value="ECO:0007669"/>
    <property type="project" value="UniProtKB-UniRule"/>
</dbReference>
<feature type="domain" description="Exonuclease VII large subunit C-terminal" evidence="7">
    <location>
        <begin position="124"/>
        <end position="340"/>
    </location>
</feature>
<keyword evidence="3 5" id="KW-0378">Hydrolase</keyword>
<protein>
    <recommendedName>
        <fullName evidence="5">Exodeoxyribonuclease 7 large subunit</fullName>
        <ecNumber evidence="5">3.1.11.6</ecNumber>
    </recommendedName>
    <alternativeName>
        <fullName evidence="5">Exodeoxyribonuclease VII large subunit</fullName>
        <shortName evidence="5">Exonuclease VII large subunit</shortName>
    </alternativeName>
</protein>
<dbReference type="AlphaFoldDB" id="A0A1M4PNV1"/>
<dbReference type="Pfam" id="PF13742">
    <property type="entry name" value="tRNA_anti_2"/>
    <property type="match status" value="1"/>
</dbReference>
<dbReference type="RefSeq" id="WP_025641185.1">
    <property type="nucleotide sequence ID" value="NZ_LT669839.1"/>
</dbReference>
<reference evidence="9 10" key="1">
    <citation type="submission" date="2016-11" db="EMBL/GenBank/DDBJ databases">
        <authorList>
            <person name="Manzoor S."/>
        </authorList>
    </citation>
    <scope>NUCLEOTIDE SEQUENCE [LARGE SCALE GENOMIC DNA]</scope>
    <source>
        <strain evidence="9">Clostridium ultunense strain Esp</strain>
    </source>
</reference>
<evidence type="ECO:0000256" key="1">
    <source>
        <dbReference type="ARBA" id="ARBA00022490"/>
    </source>
</evidence>
<keyword evidence="2 5" id="KW-0540">Nuclease</keyword>
<accession>A0A1M4PNV1</accession>
<comment type="function">
    <text evidence="5">Bidirectionally degrades single-stranded DNA into large acid-insoluble oligonucleotides, which are then degraded further into small acid-soluble oligonucleotides.</text>
</comment>
<dbReference type="InterPro" id="IPR003753">
    <property type="entry name" value="Exonuc_VII_L"/>
</dbReference>
<dbReference type="Pfam" id="PF02601">
    <property type="entry name" value="Exonuc_VII_L"/>
    <property type="match status" value="1"/>
</dbReference>